<keyword evidence="2" id="KW-1185">Reference proteome</keyword>
<comment type="caution">
    <text evidence="1">The sequence shown here is derived from an EMBL/GenBank/DDBJ whole genome shotgun (WGS) entry which is preliminary data.</text>
</comment>
<reference evidence="2" key="1">
    <citation type="submission" date="2016-02" db="EMBL/GenBank/DDBJ databases">
        <title>Paenibacillus sp. LPB0068, isolated from Crassostrea gigas.</title>
        <authorList>
            <person name="Shin S.-K."/>
            <person name="Yi H."/>
        </authorList>
    </citation>
    <scope>NUCLEOTIDE SEQUENCE [LARGE SCALE GENOMIC DNA]</scope>
    <source>
        <strain evidence="2">KCTC 23969</strain>
    </source>
</reference>
<evidence type="ECO:0000313" key="2">
    <source>
        <dbReference type="Proteomes" id="UP000092612"/>
    </source>
</evidence>
<dbReference type="OrthoDB" id="10004177at2"/>
<gene>
    <name evidence="1" type="ORF">LPB301_08825</name>
</gene>
<dbReference type="RefSeq" id="WP_068360307.1">
    <property type="nucleotide sequence ID" value="NZ_CP019419.1"/>
</dbReference>
<dbReference type="EMBL" id="LSFL01000031">
    <property type="protein sequence ID" value="OBY65200.1"/>
    <property type="molecule type" value="Genomic_DNA"/>
</dbReference>
<dbReference type="Proteomes" id="UP000092612">
    <property type="component" value="Unassembled WGS sequence"/>
</dbReference>
<proteinExistence type="predicted"/>
<dbReference type="KEGG" id="prn:BW723_12955"/>
<evidence type="ECO:0000313" key="1">
    <source>
        <dbReference type="EMBL" id="OBY65200.1"/>
    </source>
</evidence>
<accession>A0A1B8U016</accession>
<dbReference type="STRING" id="996801.BW723_12955"/>
<name>A0A1B8U016_9FLAO</name>
<protein>
    <submittedName>
        <fullName evidence="1">Uncharacterized protein</fullName>
    </submittedName>
</protein>
<organism evidence="1 2">
    <name type="scientific">Polaribacter reichenbachii</name>
    <dbReference type="NCBI Taxonomy" id="996801"/>
    <lineage>
        <taxon>Bacteria</taxon>
        <taxon>Pseudomonadati</taxon>
        <taxon>Bacteroidota</taxon>
        <taxon>Flavobacteriia</taxon>
        <taxon>Flavobacteriales</taxon>
        <taxon>Flavobacteriaceae</taxon>
    </lineage>
</organism>
<dbReference type="AlphaFoldDB" id="A0A1B8U016"/>
<sequence>MDFRTSIDLNSTDKQLVLASVELSTFYCVYASFTKTSNNDDFTIDFSIVNYKGPVKVKINKVVKVEQVKNGFTHFKIFTSTNGDDNHIEKVKLKKDEYLICQRISAKENEISPFLVSEHQFTNIISGYKTPYEIETEEAEKYIAQIKEEIKSLKSFDAASPKLCVVGTSKLI</sequence>